<organism evidence="1 2">
    <name type="scientific">Catharanthus roseus</name>
    <name type="common">Madagascar periwinkle</name>
    <name type="synonym">Vinca rosea</name>
    <dbReference type="NCBI Taxonomy" id="4058"/>
    <lineage>
        <taxon>Eukaryota</taxon>
        <taxon>Viridiplantae</taxon>
        <taxon>Streptophyta</taxon>
        <taxon>Embryophyta</taxon>
        <taxon>Tracheophyta</taxon>
        <taxon>Spermatophyta</taxon>
        <taxon>Magnoliopsida</taxon>
        <taxon>eudicotyledons</taxon>
        <taxon>Gunneridae</taxon>
        <taxon>Pentapetalae</taxon>
        <taxon>asterids</taxon>
        <taxon>lamiids</taxon>
        <taxon>Gentianales</taxon>
        <taxon>Apocynaceae</taxon>
        <taxon>Rauvolfioideae</taxon>
        <taxon>Vinceae</taxon>
        <taxon>Catharanthinae</taxon>
        <taxon>Catharanthus</taxon>
    </lineage>
</organism>
<sequence length="276" mass="31043">MRTLIAIYREGLKPQISSTLAAVMLYSLSVAIQVATEIEEDMLARSSHKVAAQNNRQGDKLNAENSHNGAAENSQSYPTRPEGQFSLTSEEGQGNQKWQRQPNGNSNERHYCGQTGHLMAFCPNKQNRLAAPAKQVVFLNAEEEIEDEKLERVDEECYEPWYLVRCNDWKDDEEDNDWKRNNIFQTRVRCNGQLCNMVIDSGSCSTAISKNVVQKLGLETKLHPNPYKVAGVNNTSLKESRPFSRAKNEGLKSSSAAYSQTKIPSTLSCIRFSFIS</sequence>
<dbReference type="EMBL" id="CM044708">
    <property type="protein sequence ID" value="KAI5647939.1"/>
    <property type="molecule type" value="Genomic_DNA"/>
</dbReference>
<keyword evidence="2" id="KW-1185">Reference proteome</keyword>
<evidence type="ECO:0000313" key="1">
    <source>
        <dbReference type="EMBL" id="KAI5647939.1"/>
    </source>
</evidence>
<reference evidence="2" key="1">
    <citation type="journal article" date="2023" name="Nat. Plants">
        <title>Single-cell RNA sequencing provides a high-resolution roadmap for understanding the multicellular compartmentation of specialized metabolism.</title>
        <authorList>
            <person name="Sun S."/>
            <person name="Shen X."/>
            <person name="Li Y."/>
            <person name="Li Y."/>
            <person name="Wang S."/>
            <person name="Li R."/>
            <person name="Zhang H."/>
            <person name="Shen G."/>
            <person name="Guo B."/>
            <person name="Wei J."/>
            <person name="Xu J."/>
            <person name="St-Pierre B."/>
            <person name="Chen S."/>
            <person name="Sun C."/>
        </authorList>
    </citation>
    <scope>NUCLEOTIDE SEQUENCE [LARGE SCALE GENOMIC DNA]</scope>
</reference>
<comment type="caution">
    <text evidence="1">The sequence shown here is derived from an EMBL/GenBank/DDBJ whole genome shotgun (WGS) entry which is preliminary data.</text>
</comment>
<protein>
    <submittedName>
        <fullName evidence="1">Uncharacterized protein</fullName>
    </submittedName>
</protein>
<gene>
    <name evidence="1" type="ORF">M9H77_33944</name>
</gene>
<evidence type="ECO:0000313" key="2">
    <source>
        <dbReference type="Proteomes" id="UP001060085"/>
    </source>
</evidence>
<name>A0ACB9ZLH2_CATRO</name>
<dbReference type="Proteomes" id="UP001060085">
    <property type="component" value="Linkage Group LG08"/>
</dbReference>
<proteinExistence type="predicted"/>
<accession>A0ACB9ZLH2</accession>